<dbReference type="RefSeq" id="XP_008608092.1">
    <property type="nucleotide sequence ID" value="XM_008609870.1"/>
</dbReference>
<gene>
    <name evidence="1" type="ORF">SDRG_04207</name>
</gene>
<dbReference type="Proteomes" id="UP000030762">
    <property type="component" value="Unassembled WGS sequence"/>
</dbReference>
<proteinExistence type="predicted"/>
<protein>
    <submittedName>
        <fullName evidence="1">Uncharacterized protein</fullName>
    </submittedName>
</protein>
<keyword evidence="2" id="KW-1185">Reference proteome</keyword>
<evidence type="ECO:0000313" key="2">
    <source>
        <dbReference type="Proteomes" id="UP000030762"/>
    </source>
</evidence>
<sequence>MFQRVARFLPRRLTKMPSAPPRINWSRVTKQRPSAVYGALSNKVASLNLYSVLSKMQWTLRPTTTPARTYKPRYVTLVGGHAVPFHPFETQVSKVQRQALGKALFVIPEDSDGETDDDDDA</sequence>
<dbReference type="InParanoid" id="T0QWW9"/>
<dbReference type="OrthoDB" id="73590at2759"/>
<dbReference type="VEuPathDB" id="FungiDB:SDRG_04207"/>
<dbReference type="AlphaFoldDB" id="T0QWW9"/>
<dbReference type="OMA" id="AVPFHPF"/>
<dbReference type="EMBL" id="JH767141">
    <property type="protein sequence ID" value="EQC38500.1"/>
    <property type="molecule type" value="Genomic_DNA"/>
</dbReference>
<evidence type="ECO:0000313" key="1">
    <source>
        <dbReference type="EMBL" id="EQC38500.1"/>
    </source>
</evidence>
<organism evidence="1 2">
    <name type="scientific">Saprolegnia diclina (strain VS20)</name>
    <dbReference type="NCBI Taxonomy" id="1156394"/>
    <lineage>
        <taxon>Eukaryota</taxon>
        <taxon>Sar</taxon>
        <taxon>Stramenopiles</taxon>
        <taxon>Oomycota</taxon>
        <taxon>Saprolegniomycetes</taxon>
        <taxon>Saprolegniales</taxon>
        <taxon>Saprolegniaceae</taxon>
        <taxon>Saprolegnia</taxon>
    </lineage>
</organism>
<feature type="non-terminal residue" evidence="1">
    <location>
        <position position="1"/>
    </location>
</feature>
<reference evidence="1 2" key="1">
    <citation type="submission" date="2012-04" db="EMBL/GenBank/DDBJ databases">
        <title>The Genome Sequence of Saprolegnia declina VS20.</title>
        <authorList>
            <consortium name="The Broad Institute Genome Sequencing Platform"/>
            <person name="Russ C."/>
            <person name="Nusbaum C."/>
            <person name="Tyler B."/>
            <person name="van West P."/>
            <person name="Dieguez-Uribeondo J."/>
            <person name="de Bruijn I."/>
            <person name="Tripathy S."/>
            <person name="Jiang R."/>
            <person name="Young S.K."/>
            <person name="Zeng Q."/>
            <person name="Gargeya S."/>
            <person name="Fitzgerald M."/>
            <person name="Haas B."/>
            <person name="Abouelleil A."/>
            <person name="Alvarado L."/>
            <person name="Arachchi H.M."/>
            <person name="Berlin A."/>
            <person name="Chapman S.B."/>
            <person name="Goldberg J."/>
            <person name="Griggs A."/>
            <person name="Gujja S."/>
            <person name="Hansen M."/>
            <person name="Howarth C."/>
            <person name="Imamovic A."/>
            <person name="Larimer J."/>
            <person name="McCowen C."/>
            <person name="Montmayeur A."/>
            <person name="Murphy C."/>
            <person name="Neiman D."/>
            <person name="Pearson M."/>
            <person name="Priest M."/>
            <person name="Roberts A."/>
            <person name="Saif S."/>
            <person name="Shea T."/>
            <person name="Sisk P."/>
            <person name="Sykes S."/>
            <person name="Wortman J."/>
            <person name="Nusbaum C."/>
            <person name="Birren B."/>
        </authorList>
    </citation>
    <scope>NUCLEOTIDE SEQUENCE [LARGE SCALE GENOMIC DNA]</scope>
    <source>
        <strain evidence="1 2">VS20</strain>
    </source>
</reference>
<accession>T0QWW9</accession>
<name>T0QWW9_SAPDV</name>
<dbReference type="GeneID" id="19944934"/>